<evidence type="ECO:0000313" key="4">
    <source>
        <dbReference type="Proteomes" id="UP001500973"/>
    </source>
</evidence>
<keyword evidence="1" id="KW-0808">Transferase</keyword>
<feature type="domain" description="Histidine kinase/HSP90-like ATPase" evidence="2">
    <location>
        <begin position="24"/>
        <end position="127"/>
    </location>
</feature>
<dbReference type="PANTHER" id="PTHR35526:SF3">
    <property type="entry name" value="ANTI-SIGMA-F FACTOR RSBW"/>
    <property type="match status" value="1"/>
</dbReference>
<accession>A0ABN1Z3U8</accession>
<protein>
    <recommendedName>
        <fullName evidence="2">Histidine kinase/HSP90-like ATPase domain-containing protein</fullName>
    </recommendedName>
</protein>
<dbReference type="Proteomes" id="UP001500973">
    <property type="component" value="Unassembled WGS sequence"/>
</dbReference>
<gene>
    <name evidence="3" type="ORF">GCM10009601_46860</name>
</gene>
<keyword evidence="4" id="KW-1185">Reference proteome</keyword>
<dbReference type="Gene3D" id="3.30.565.10">
    <property type="entry name" value="Histidine kinase-like ATPase, C-terminal domain"/>
    <property type="match status" value="1"/>
</dbReference>
<dbReference type="InterPro" id="IPR050267">
    <property type="entry name" value="Anti-sigma-factor_SerPK"/>
</dbReference>
<evidence type="ECO:0000313" key="3">
    <source>
        <dbReference type="EMBL" id="GAA1430141.1"/>
    </source>
</evidence>
<dbReference type="SUPFAM" id="SSF55874">
    <property type="entry name" value="ATPase domain of HSP90 chaperone/DNA topoisomerase II/histidine kinase"/>
    <property type="match status" value="1"/>
</dbReference>
<dbReference type="InterPro" id="IPR003594">
    <property type="entry name" value="HATPase_dom"/>
</dbReference>
<dbReference type="Pfam" id="PF13581">
    <property type="entry name" value="HATPase_c_2"/>
    <property type="match status" value="1"/>
</dbReference>
<proteinExistence type="predicted"/>
<reference evidence="3 4" key="1">
    <citation type="journal article" date="2019" name="Int. J. Syst. Evol. Microbiol.">
        <title>The Global Catalogue of Microorganisms (GCM) 10K type strain sequencing project: providing services to taxonomists for standard genome sequencing and annotation.</title>
        <authorList>
            <consortium name="The Broad Institute Genomics Platform"/>
            <consortium name="The Broad Institute Genome Sequencing Center for Infectious Disease"/>
            <person name="Wu L."/>
            <person name="Ma J."/>
        </authorList>
    </citation>
    <scope>NUCLEOTIDE SEQUENCE [LARGE SCALE GENOMIC DNA]</scope>
    <source>
        <strain evidence="3 4">JCM 11756</strain>
    </source>
</reference>
<dbReference type="InterPro" id="IPR036890">
    <property type="entry name" value="HATPase_C_sf"/>
</dbReference>
<dbReference type="CDD" id="cd16936">
    <property type="entry name" value="HATPase_RsbW-like"/>
    <property type="match status" value="1"/>
</dbReference>
<dbReference type="EMBL" id="BAAAIZ010000075">
    <property type="protein sequence ID" value="GAA1430141.1"/>
    <property type="molecule type" value="Genomic_DNA"/>
</dbReference>
<evidence type="ECO:0000259" key="2">
    <source>
        <dbReference type="Pfam" id="PF13581"/>
    </source>
</evidence>
<comment type="caution">
    <text evidence="3">The sequence shown here is derived from an EMBL/GenBank/DDBJ whole genome shotgun (WGS) entry which is preliminary data.</text>
</comment>
<dbReference type="PANTHER" id="PTHR35526">
    <property type="entry name" value="ANTI-SIGMA-F FACTOR RSBW-RELATED"/>
    <property type="match status" value="1"/>
</dbReference>
<keyword evidence="1" id="KW-0418">Kinase</keyword>
<name>A0ABN1Z3U8_9ACTN</name>
<organism evidence="3 4">
    <name type="scientific">Streptomyces thermospinosisporus</name>
    <dbReference type="NCBI Taxonomy" id="161482"/>
    <lineage>
        <taxon>Bacteria</taxon>
        <taxon>Bacillati</taxon>
        <taxon>Actinomycetota</taxon>
        <taxon>Actinomycetes</taxon>
        <taxon>Kitasatosporales</taxon>
        <taxon>Streptomycetaceae</taxon>
        <taxon>Streptomyces</taxon>
    </lineage>
</organism>
<keyword evidence="1" id="KW-0723">Serine/threonine-protein kinase</keyword>
<sequence length="160" mass="16818">MISAPSAALGLVYRWTDHTINPTGEARTVLRRVLKDLGLPGDVISDGVLAVSELVANAHEHARGPYEVYLSRAAGRYICEIHDGDPVVPADLYLAAAPSREAATPENGSGLLTESGRGLRIVNELAQGQWGFHVTDCGTKAAWVVLATASGSVATRGSQT</sequence>
<evidence type="ECO:0000256" key="1">
    <source>
        <dbReference type="ARBA" id="ARBA00022527"/>
    </source>
</evidence>